<keyword evidence="1" id="KW-0175">Coiled coil</keyword>
<dbReference type="AlphaFoldDB" id="A0A9Q1KUX8"/>
<dbReference type="GO" id="GO:0005634">
    <property type="term" value="C:nucleus"/>
    <property type="evidence" value="ECO:0007669"/>
    <property type="project" value="TreeGrafter"/>
</dbReference>
<organism evidence="3 4">
    <name type="scientific">Carnegiea gigantea</name>
    <dbReference type="NCBI Taxonomy" id="171969"/>
    <lineage>
        <taxon>Eukaryota</taxon>
        <taxon>Viridiplantae</taxon>
        <taxon>Streptophyta</taxon>
        <taxon>Embryophyta</taxon>
        <taxon>Tracheophyta</taxon>
        <taxon>Spermatophyta</taxon>
        <taxon>Magnoliopsida</taxon>
        <taxon>eudicotyledons</taxon>
        <taxon>Gunneridae</taxon>
        <taxon>Pentapetalae</taxon>
        <taxon>Caryophyllales</taxon>
        <taxon>Cactineae</taxon>
        <taxon>Cactaceae</taxon>
        <taxon>Cactoideae</taxon>
        <taxon>Echinocereeae</taxon>
        <taxon>Carnegiea</taxon>
    </lineage>
</organism>
<comment type="caution">
    <text evidence="3">The sequence shown here is derived from an EMBL/GenBank/DDBJ whole genome shotgun (WGS) entry which is preliminary data.</text>
</comment>
<proteinExistence type="predicted"/>
<dbReference type="EMBL" id="JAKOGI010000018">
    <property type="protein sequence ID" value="KAJ8450023.1"/>
    <property type="molecule type" value="Genomic_DNA"/>
</dbReference>
<sequence>MDLSLKGFRKIDPEQWEFANDDFVRGQSHLMKNIHRRKPVHSHSLNNLHGQVNSNPLTEMERQKYKDDIERLKRERDMLLLESQSQRQDEQGLETQVHSLRERLQSVEQRQCHLVSCFARVLQKPELALNFLPQMQNHDRKRRLSRADHIHDETNNENSVSTMRISRRGSPDASSLLDVDTELLERLETALDFWENVVSEADDQYLNPLSSMELAESTTCAESPTISYTQLNVDVPSNSSGIDVNAVPPVSAAVLTPEPVSRKEQEAASAPAAPQGVNDVFWEQFLTENPGSSEAQEVQSERKDTGAREKESRLVENGRFWWNMRNPNNLPEHSGQLTSAGRS</sequence>
<feature type="region of interest" description="Disordered" evidence="2">
    <location>
        <begin position="288"/>
        <end position="343"/>
    </location>
</feature>
<dbReference type="GO" id="GO:0000978">
    <property type="term" value="F:RNA polymerase II cis-regulatory region sequence-specific DNA binding"/>
    <property type="evidence" value="ECO:0007669"/>
    <property type="project" value="TreeGrafter"/>
</dbReference>
<feature type="coiled-coil region" evidence="1">
    <location>
        <begin position="55"/>
        <end position="110"/>
    </location>
</feature>
<dbReference type="PANTHER" id="PTHR10015:SF161">
    <property type="entry name" value="HEAT STRESS TRANSCRIPTION FACTOR A-4A"/>
    <property type="match status" value="1"/>
</dbReference>
<name>A0A9Q1KUX8_9CARY</name>
<dbReference type="Proteomes" id="UP001153076">
    <property type="component" value="Unassembled WGS sequence"/>
</dbReference>
<feature type="compositionally biased region" description="Polar residues" evidence="2">
    <location>
        <begin position="325"/>
        <end position="343"/>
    </location>
</feature>
<feature type="compositionally biased region" description="Basic and acidic residues" evidence="2">
    <location>
        <begin position="299"/>
        <end position="316"/>
    </location>
</feature>
<keyword evidence="4" id="KW-1185">Reference proteome</keyword>
<evidence type="ECO:0000313" key="4">
    <source>
        <dbReference type="Proteomes" id="UP001153076"/>
    </source>
</evidence>
<protein>
    <submittedName>
        <fullName evidence="3">Uncharacterized protein</fullName>
    </submittedName>
</protein>
<accession>A0A9Q1KUX8</accession>
<reference evidence="3" key="1">
    <citation type="submission" date="2022-04" db="EMBL/GenBank/DDBJ databases">
        <title>Carnegiea gigantea Genome sequencing and assembly v2.</title>
        <authorList>
            <person name="Copetti D."/>
            <person name="Sanderson M.J."/>
            <person name="Burquez A."/>
            <person name="Wojciechowski M.F."/>
        </authorList>
    </citation>
    <scope>NUCLEOTIDE SEQUENCE</scope>
    <source>
        <strain evidence="3">SGP5-SGP5p</strain>
        <tissue evidence="3">Aerial part</tissue>
    </source>
</reference>
<evidence type="ECO:0000256" key="2">
    <source>
        <dbReference type="SAM" id="MobiDB-lite"/>
    </source>
</evidence>
<dbReference type="PANTHER" id="PTHR10015">
    <property type="entry name" value="HEAT SHOCK TRANSCRIPTION FACTOR"/>
    <property type="match status" value="1"/>
</dbReference>
<dbReference type="GO" id="GO:0034605">
    <property type="term" value="P:cellular response to heat"/>
    <property type="evidence" value="ECO:0007669"/>
    <property type="project" value="TreeGrafter"/>
</dbReference>
<dbReference type="GO" id="GO:0003700">
    <property type="term" value="F:DNA-binding transcription factor activity"/>
    <property type="evidence" value="ECO:0007669"/>
    <property type="project" value="TreeGrafter"/>
</dbReference>
<dbReference type="OrthoDB" id="60033at2759"/>
<gene>
    <name evidence="3" type="ORF">Cgig2_029385</name>
</gene>
<feature type="region of interest" description="Disordered" evidence="2">
    <location>
        <begin position="146"/>
        <end position="174"/>
    </location>
</feature>
<evidence type="ECO:0000256" key="1">
    <source>
        <dbReference type="SAM" id="Coils"/>
    </source>
</evidence>
<feature type="compositionally biased region" description="Polar residues" evidence="2">
    <location>
        <begin position="288"/>
        <end position="298"/>
    </location>
</feature>
<dbReference type="GO" id="GO:0006357">
    <property type="term" value="P:regulation of transcription by RNA polymerase II"/>
    <property type="evidence" value="ECO:0007669"/>
    <property type="project" value="TreeGrafter"/>
</dbReference>
<evidence type="ECO:0000313" key="3">
    <source>
        <dbReference type="EMBL" id="KAJ8450023.1"/>
    </source>
</evidence>